<evidence type="ECO:0000259" key="1">
    <source>
        <dbReference type="Pfam" id="PF07985"/>
    </source>
</evidence>
<dbReference type="Proteomes" id="UP001305647">
    <property type="component" value="Unassembled WGS sequence"/>
</dbReference>
<comment type="caution">
    <text evidence="2">The sequence shown here is derived from an EMBL/GenBank/DDBJ whole genome shotgun (WGS) entry which is preliminary data.</text>
</comment>
<dbReference type="EMBL" id="MU863651">
    <property type="protein sequence ID" value="KAK4099262.1"/>
    <property type="molecule type" value="Genomic_DNA"/>
</dbReference>
<keyword evidence="3" id="KW-1185">Reference proteome</keyword>
<feature type="domain" description="SRR1-like" evidence="1">
    <location>
        <begin position="176"/>
        <end position="316"/>
    </location>
</feature>
<evidence type="ECO:0000313" key="2">
    <source>
        <dbReference type="EMBL" id="KAK4099262.1"/>
    </source>
</evidence>
<sequence length="342" mass="38356">MTLDEKREELAAAHQLIQAKYDAGVPFFTKVLFRDLVRQLESNGNPDQKVSVAGLDGLAVQFPVETGQEYPGYSSNNDDRVCIITKPRLLYRTIQELLAVRDPNLYSVCRAYLPVEVAHSTQVRDTQTNELVYPWPATDYATVRSRFEQAKRSLETSHNFAQLKAALTSVVLSPGNGVDKVVALACSTMTWADHDGAMPSMAQHILALTVRDVLARRYAAGPQRKGVPEIQCYAQDPMYMPIDEQVLDEAGFIVLDDPRAFLEVDESSVVIAIAPDIPIRQIVADIARPAIMIWEKFDVTDTYRTDPVSPRVKQMMEEYIELPFPSEPEYFGNLAIYVRRGG</sequence>
<protein>
    <recommendedName>
        <fullName evidence="1">SRR1-like domain-containing protein</fullName>
    </recommendedName>
</protein>
<reference evidence="2" key="1">
    <citation type="journal article" date="2023" name="Mol. Phylogenet. Evol.">
        <title>Genome-scale phylogeny and comparative genomics of the fungal order Sordariales.</title>
        <authorList>
            <person name="Hensen N."/>
            <person name="Bonometti L."/>
            <person name="Westerberg I."/>
            <person name="Brannstrom I.O."/>
            <person name="Guillou S."/>
            <person name="Cros-Aarteil S."/>
            <person name="Calhoun S."/>
            <person name="Haridas S."/>
            <person name="Kuo A."/>
            <person name="Mondo S."/>
            <person name="Pangilinan J."/>
            <person name="Riley R."/>
            <person name="LaButti K."/>
            <person name="Andreopoulos B."/>
            <person name="Lipzen A."/>
            <person name="Chen C."/>
            <person name="Yan M."/>
            <person name="Daum C."/>
            <person name="Ng V."/>
            <person name="Clum A."/>
            <person name="Steindorff A."/>
            <person name="Ohm R.A."/>
            <person name="Martin F."/>
            <person name="Silar P."/>
            <person name="Natvig D.O."/>
            <person name="Lalanne C."/>
            <person name="Gautier V."/>
            <person name="Ament-Velasquez S.L."/>
            <person name="Kruys A."/>
            <person name="Hutchinson M.I."/>
            <person name="Powell A.J."/>
            <person name="Barry K."/>
            <person name="Miller A.N."/>
            <person name="Grigoriev I.V."/>
            <person name="Debuchy R."/>
            <person name="Gladieux P."/>
            <person name="Hiltunen Thoren M."/>
            <person name="Johannesson H."/>
        </authorList>
    </citation>
    <scope>NUCLEOTIDE SEQUENCE</scope>
    <source>
        <strain evidence="2">CBS 757.83</strain>
    </source>
</reference>
<dbReference type="PANTHER" id="PTHR42080:SF3">
    <property type="entry name" value="SRR1-LIKE DOMAIN-CONTAINING PROTEIN"/>
    <property type="match status" value="1"/>
</dbReference>
<proteinExistence type="predicted"/>
<dbReference type="InterPro" id="IPR012942">
    <property type="entry name" value="SRR1-like"/>
</dbReference>
<evidence type="ECO:0000313" key="3">
    <source>
        <dbReference type="Proteomes" id="UP001305647"/>
    </source>
</evidence>
<gene>
    <name evidence="2" type="ORF">N658DRAFT_430361</name>
</gene>
<accession>A0AAN6Q1G4</accession>
<name>A0AAN6Q1G4_9PEZI</name>
<reference evidence="2" key="2">
    <citation type="submission" date="2023-05" db="EMBL/GenBank/DDBJ databases">
        <authorList>
            <consortium name="Lawrence Berkeley National Laboratory"/>
            <person name="Steindorff A."/>
            <person name="Hensen N."/>
            <person name="Bonometti L."/>
            <person name="Westerberg I."/>
            <person name="Brannstrom I.O."/>
            <person name="Guillou S."/>
            <person name="Cros-Aarteil S."/>
            <person name="Calhoun S."/>
            <person name="Haridas S."/>
            <person name="Kuo A."/>
            <person name="Mondo S."/>
            <person name="Pangilinan J."/>
            <person name="Riley R."/>
            <person name="Labutti K."/>
            <person name="Andreopoulos B."/>
            <person name="Lipzen A."/>
            <person name="Chen C."/>
            <person name="Yanf M."/>
            <person name="Daum C."/>
            <person name="Ng V."/>
            <person name="Clum A."/>
            <person name="Ohm R."/>
            <person name="Martin F."/>
            <person name="Silar P."/>
            <person name="Natvig D."/>
            <person name="Lalanne C."/>
            <person name="Gautier V."/>
            <person name="Ament-Velasquez S.L."/>
            <person name="Kruys A."/>
            <person name="Hutchinson M.I."/>
            <person name="Powell A.J."/>
            <person name="Barry K."/>
            <person name="Miller A.N."/>
            <person name="Grigoriev I.V."/>
            <person name="Debuchy R."/>
            <person name="Gladieux P."/>
            <person name="Thoren M.H."/>
            <person name="Johannesson H."/>
        </authorList>
    </citation>
    <scope>NUCLEOTIDE SEQUENCE</scope>
    <source>
        <strain evidence="2">CBS 757.83</strain>
    </source>
</reference>
<dbReference type="PANTHER" id="PTHR42080">
    <property type="entry name" value="SRR1 DOMAIN-CONTAINING PROTEIN"/>
    <property type="match status" value="1"/>
</dbReference>
<organism evidence="2 3">
    <name type="scientific">Parathielavia hyrcaniae</name>
    <dbReference type="NCBI Taxonomy" id="113614"/>
    <lineage>
        <taxon>Eukaryota</taxon>
        <taxon>Fungi</taxon>
        <taxon>Dikarya</taxon>
        <taxon>Ascomycota</taxon>
        <taxon>Pezizomycotina</taxon>
        <taxon>Sordariomycetes</taxon>
        <taxon>Sordariomycetidae</taxon>
        <taxon>Sordariales</taxon>
        <taxon>Chaetomiaceae</taxon>
        <taxon>Parathielavia</taxon>
    </lineage>
</organism>
<dbReference type="Pfam" id="PF07985">
    <property type="entry name" value="SRR1"/>
    <property type="match status" value="1"/>
</dbReference>
<dbReference type="AlphaFoldDB" id="A0AAN6Q1G4"/>